<evidence type="ECO:0000256" key="1">
    <source>
        <dbReference type="SAM" id="SignalP"/>
    </source>
</evidence>
<reference evidence="3" key="4">
    <citation type="submission" date="2023-01" db="EMBL/GenBank/DDBJ databases">
        <title>Draft genome sequence of Methylobacterium oxalidis strain NBRC 107715.</title>
        <authorList>
            <person name="Sun Q."/>
            <person name="Mori K."/>
        </authorList>
    </citation>
    <scope>NUCLEOTIDE SEQUENCE</scope>
    <source>
        <strain evidence="3">NBRC 107715</strain>
    </source>
</reference>
<evidence type="ECO:0000313" key="5">
    <source>
        <dbReference type="Proteomes" id="UP001156856"/>
    </source>
</evidence>
<dbReference type="Proteomes" id="UP001156856">
    <property type="component" value="Unassembled WGS sequence"/>
</dbReference>
<evidence type="ECO:0008006" key="6">
    <source>
        <dbReference type="Google" id="ProtNLM"/>
    </source>
</evidence>
<organism evidence="2 4">
    <name type="scientific">Methylobacterium oxalidis</name>
    <dbReference type="NCBI Taxonomy" id="944322"/>
    <lineage>
        <taxon>Bacteria</taxon>
        <taxon>Pseudomonadati</taxon>
        <taxon>Pseudomonadota</taxon>
        <taxon>Alphaproteobacteria</taxon>
        <taxon>Hyphomicrobiales</taxon>
        <taxon>Methylobacteriaceae</taxon>
        <taxon>Methylobacterium</taxon>
    </lineage>
</organism>
<dbReference type="Proteomes" id="UP000321960">
    <property type="component" value="Unassembled WGS sequence"/>
</dbReference>
<dbReference type="AlphaFoldDB" id="A0A512J4L0"/>
<dbReference type="EMBL" id="BJZU01000055">
    <property type="protein sequence ID" value="GEP04894.1"/>
    <property type="molecule type" value="Genomic_DNA"/>
</dbReference>
<reference evidence="2 4" key="3">
    <citation type="submission" date="2019-07" db="EMBL/GenBank/DDBJ databases">
        <title>Whole genome shotgun sequence of Methylobacterium oxalidis NBRC 107715.</title>
        <authorList>
            <person name="Hosoyama A."/>
            <person name="Uohara A."/>
            <person name="Ohji S."/>
            <person name="Ichikawa N."/>
        </authorList>
    </citation>
    <scope>NUCLEOTIDE SEQUENCE [LARGE SCALE GENOMIC DNA]</scope>
    <source>
        <strain evidence="2 4">NBRC 107715</strain>
    </source>
</reference>
<reference evidence="3" key="1">
    <citation type="journal article" date="2014" name="Int. J. Syst. Evol. Microbiol.">
        <title>Complete genome of a new Firmicutes species belonging to the dominant human colonic microbiota ('Ruminococcus bicirculans') reveals two chromosomes and a selective capacity to utilize plant glucans.</title>
        <authorList>
            <consortium name="NISC Comparative Sequencing Program"/>
            <person name="Wegmann U."/>
            <person name="Louis P."/>
            <person name="Goesmann A."/>
            <person name="Henrissat B."/>
            <person name="Duncan S.H."/>
            <person name="Flint H.J."/>
        </authorList>
    </citation>
    <scope>NUCLEOTIDE SEQUENCE</scope>
    <source>
        <strain evidence="3">NBRC 107715</strain>
    </source>
</reference>
<dbReference type="RefSeq" id="WP_147026487.1">
    <property type="nucleotide sequence ID" value="NZ_BJZU01000055.1"/>
</dbReference>
<evidence type="ECO:0000313" key="2">
    <source>
        <dbReference type="EMBL" id="GEP04894.1"/>
    </source>
</evidence>
<feature type="signal peptide" evidence="1">
    <location>
        <begin position="1"/>
        <end position="20"/>
    </location>
</feature>
<sequence>MRTLAAVCLIALLCAGPATAEDFWSGSKSSLKAAAAAGTQALGEYEAAERAASEAWERLPFAARRAMFVSRKAALYGDYERRPSNVFAPGEPLMSYVEPVGFGYRKAGDTYTFEGTIDFAIKKRSGEVLGEQKAFQSYSLSTHARAREFFLNLTLSLSGAPPGDYVLVFTLNDTVRRASAEVEQPFTIQGEAAQTP</sequence>
<protein>
    <recommendedName>
        <fullName evidence="6">DUF2135 domain-containing protein</fullName>
    </recommendedName>
</protein>
<dbReference type="OrthoDB" id="8444059at2"/>
<accession>A0A512J4L0</accession>
<proteinExistence type="predicted"/>
<evidence type="ECO:0000313" key="4">
    <source>
        <dbReference type="Proteomes" id="UP000321960"/>
    </source>
</evidence>
<evidence type="ECO:0000313" key="3">
    <source>
        <dbReference type="EMBL" id="GLS67025.1"/>
    </source>
</evidence>
<comment type="caution">
    <text evidence="2">The sequence shown here is derived from an EMBL/GenBank/DDBJ whole genome shotgun (WGS) entry which is preliminary data.</text>
</comment>
<dbReference type="EMBL" id="BSPK01000109">
    <property type="protein sequence ID" value="GLS67025.1"/>
    <property type="molecule type" value="Genomic_DNA"/>
</dbReference>
<keyword evidence="1" id="KW-0732">Signal</keyword>
<reference evidence="5" key="2">
    <citation type="journal article" date="2019" name="Int. J. Syst. Evol. Microbiol.">
        <title>The Global Catalogue of Microorganisms (GCM) 10K type strain sequencing project: providing services to taxonomists for standard genome sequencing and annotation.</title>
        <authorList>
            <consortium name="The Broad Institute Genomics Platform"/>
            <consortium name="The Broad Institute Genome Sequencing Center for Infectious Disease"/>
            <person name="Wu L."/>
            <person name="Ma J."/>
        </authorList>
    </citation>
    <scope>NUCLEOTIDE SEQUENCE [LARGE SCALE GENOMIC DNA]</scope>
    <source>
        <strain evidence="5">NBRC 107715</strain>
    </source>
</reference>
<name>A0A512J4L0_9HYPH</name>
<keyword evidence="5" id="KW-1185">Reference proteome</keyword>
<feature type="chain" id="PRO_5022057271" description="DUF2135 domain-containing protein" evidence="1">
    <location>
        <begin position="21"/>
        <end position="196"/>
    </location>
</feature>
<gene>
    <name evidence="3" type="ORF">GCM10007888_54080</name>
    <name evidence="2" type="ORF">MOX02_29320</name>
</gene>